<comment type="caution">
    <text evidence="1">The sequence shown here is derived from an EMBL/GenBank/DDBJ whole genome shotgun (WGS) entry which is preliminary data.</text>
</comment>
<organism evidence="1 2">
    <name type="scientific">Candida boidinii</name>
    <name type="common">Yeast</name>
    <dbReference type="NCBI Taxonomy" id="5477"/>
    <lineage>
        <taxon>Eukaryota</taxon>
        <taxon>Fungi</taxon>
        <taxon>Dikarya</taxon>
        <taxon>Ascomycota</taxon>
        <taxon>Saccharomycotina</taxon>
        <taxon>Pichiomycetes</taxon>
        <taxon>Pichiales</taxon>
        <taxon>Pichiaceae</taxon>
        <taxon>Ogataea</taxon>
        <taxon>Ogataea/Candida clade</taxon>
    </lineage>
</organism>
<keyword evidence="2" id="KW-1185">Reference proteome</keyword>
<protein>
    <submittedName>
        <fullName evidence="1">Unnamed protein product</fullName>
    </submittedName>
</protein>
<name>A0ACB5TTM8_CANBO</name>
<accession>A0ACB5TTM8</accession>
<sequence>MNTEETTESANINIDHKDTDMKFEPSVNSEENIKISETVDNDKIKTGDQENIDSTSTVSKDSVGELQEEPDEPMEVIDSCIFPLNRVESKLWDLKHHSKIKIHKELKYLTKMKFTELSQYDFYKSNLIIFKQIDAPILIKKLLEQDELVDTKKQILIEEYVSRSRIYERRKQIMNKQVESLHKTAEDKKAEETKEQQRQPTSRRSRHHGDSVRTEAEFMEILASLERERENDPLVRAQYGAAIIPDMIIDPVEKFGTVRNLDSNNIRLDKIKWAERIKTDPIDTFTEAEHEKFCEAFALFPKRFGKISSYIGGLRTTEECVLHYYRTKKETNFKQIVASRNRRTTRKAAANRRKHVTRGKQGITTNTTSGTVTPAPQDETNDTKSEVENTATADNSSKTTTPEVEDGITSTNARGNKRKRSADSAAKTNKKKQEGTAKASTESPPVSESATEEDSLAEKSHIKDDVSANISKQSSNEKAPVTLEPAKRKFETIAPKKTDIAPGKSAQLTLDSNKPTKVPISEEPRKKIKISKRRKDDIQIKPKPESHVEILPGNIPSVTVTVPIPPSSAAAVAAATARSSEAMKYQMLAAATKNSADREMIEKAALERAAQAERDAAARFAAANNGSIVNSETPSVASYIRSNNSNVIHNSEGFSGPNFVTTTLASSAADNGINTTNMDR</sequence>
<dbReference type="EMBL" id="BSXV01001985">
    <property type="protein sequence ID" value="GME94541.1"/>
    <property type="molecule type" value="Genomic_DNA"/>
</dbReference>
<reference evidence="1" key="1">
    <citation type="submission" date="2023-04" db="EMBL/GenBank/DDBJ databases">
        <title>Candida boidinii NBRC 1967.</title>
        <authorList>
            <person name="Ichikawa N."/>
            <person name="Sato H."/>
            <person name="Tonouchi N."/>
        </authorList>
    </citation>
    <scope>NUCLEOTIDE SEQUENCE</scope>
    <source>
        <strain evidence="1">NBRC 1967</strain>
    </source>
</reference>
<evidence type="ECO:0000313" key="2">
    <source>
        <dbReference type="Proteomes" id="UP001165101"/>
    </source>
</evidence>
<gene>
    <name evidence="1" type="ORF">Cboi01_000355700</name>
</gene>
<evidence type="ECO:0000313" key="1">
    <source>
        <dbReference type="EMBL" id="GME94541.1"/>
    </source>
</evidence>
<dbReference type="Proteomes" id="UP001165101">
    <property type="component" value="Unassembled WGS sequence"/>
</dbReference>
<proteinExistence type="predicted"/>